<organism evidence="1 2">
    <name type="scientific">Domibacillus aminovorans</name>
    <dbReference type="NCBI Taxonomy" id="29332"/>
    <lineage>
        <taxon>Bacteria</taxon>
        <taxon>Bacillati</taxon>
        <taxon>Bacillota</taxon>
        <taxon>Bacilli</taxon>
        <taxon>Bacillales</taxon>
        <taxon>Bacillaceae</taxon>
        <taxon>Domibacillus</taxon>
    </lineage>
</organism>
<dbReference type="Proteomes" id="UP000077271">
    <property type="component" value="Unassembled WGS sequence"/>
</dbReference>
<dbReference type="EMBL" id="LQWZ01000036">
    <property type="protein sequence ID" value="OAH53106.1"/>
    <property type="molecule type" value="Genomic_DNA"/>
</dbReference>
<dbReference type="AlphaFoldDB" id="A0A177KJE9"/>
<protein>
    <submittedName>
        <fullName evidence="1">Uncharacterized protein</fullName>
    </submittedName>
</protein>
<sequence length="60" mass="6942">MHYTPQTYEMAVAANAHTGLEKPSYKEREKLLAEYRWNSMNRVERINAGLVKEVISSETV</sequence>
<reference evidence="1 2" key="1">
    <citation type="submission" date="2016-01" db="EMBL/GenBank/DDBJ databases">
        <title>Investigation of taxonomic status of Bacillus aminovorans.</title>
        <authorList>
            <person name="Verma A."/>
            <person name="Pal Y."/>
            <person name="Krishnamurthi S."/>
        </authorList>
    </citation>
    <scope>NUCLEOTIDE SEQUENCE [LARGE SCALE GENOMIC DNA]</scope>
    <source>
        <strain evidence="1 2">DSM 4337</strain>
    </source>
</reference>
<evidence type="ECO:0000313" key="1">
    <source>
        <dbReference type="EMBL" id="OAH53106.1"/>
    </source>
</evidence>
<comment type="caution">
    <text evidence="1">The sequence shown here is derived from an EMBL/GenBank/DDBJ whole genome shotgun (WGS) entry which is preliminary data.</text>
</comment>
<name>A0A177KJE9_9BACI</name>
<evidence type="ECO:0000313" key="2">
    <source>
        <dbReference type="Proteomes" id="UP000077271"/>
    </source>
</evidence>
<proteinExistence type="predicted"/>
<gene>
    <name evidence="1" type="ORF">AWH48_12175</name>
</gene>
<accession>A0A177KJE9</accession>